<dbReference type="EMBL" id="MN740261">
    <property type="protein sequence ID" value="QHT96637.1"/>
    <property type="molecule type" value="Genomic_DNA"/>
</dbReference>
<evidence type="ECO:0000313" key="1">
    <source>
        <dbReference type="EMBL" id="QHT96637.1"/>
    </source>
</evidence>
<sequence length="148" mass="17400">MDGNNDLVFQELIKKQIVTCKEVRKLTLHDIKRISKNLNTSIFNKDTCSLWGGYITNKNNNNKSKYINFYFRQRKVALHRLLYENYVSEIRNNQYIKYTCDNKGFCCNINHMYILDNDDTPIQNITESAILTVNTNKGSKDNLTVKFD</sequence>
<proteinExistence type="predicted"/>
<organism evidence="1">
    <name type="scientific">viral metagenome</name>
    <dbReference type="NCBI Taxonomy" id="1070528"/>
    <lineage>
        <taxon>unclassified sequences</taxon>
        <taxon>metagenomes</taxon>
        <taxon>organismal metagenomes</taxon>
    </lineage>
</organism>
<accession>A0A6C0IXQ6</accession>
<name>A0A6C0IXQ6_9ZZZZ</name>
<protein>
    <submittedName>
        <fullName evidence="1">Uncharacterized protein</fullName>
    </submittedName>
</protein>
<dbReference type="InterPro" id="IPR044925">
    <property type="entry name" value="His-Me_finger_sf"/>
</dbReference>
<dbReference type="AlphaFoldDB" id="A0A6C0IXQ6"/>
<dbReference type="SUPFAM" id="SSF54060">
    <property type="entry name" value="His-Me finger endonucleases"/>
    <property type="match status" value="1"/>
</dbReference>
<reference evidence="1" key="1">
    <citation type="journal article" date="2020" name="Nature">
        <title>Giant virus diversity and host interactions through global metagenomics.</title>
        <authorList>
            <person name="Schulz F."/>
            <person name="Roux S."/>
            <person name="Paez-Espino D."/>
            <person name="Jungbluth S."/>
            <person name="Walsh D.A."/>
            <person name="Denef V.J."/>
            <person name="McMahon K.D."/>
            <person name="Konstantinidis K.T."/>
            <person name="Eloe-Fadrosh E.A."/>
            <person name="Kyrpides N.C."/>
            <person name="Woyke T."/>
        </authorList>
    </citation>
    <scope>NUCLEOTIDE SEQUENCE</scope>
    <source>
        <strain evidence="1">GVMAG-M-3300024302-11</strain>
    </source>
</reference>